<accession>A0ABP0XV06</accession>
<reference evidence="3 4" key="1">
    <citation type="submission" date="2024-03" db="EMBL/GenBank/DDBJ databases">
        <authorList>
            <person name="Gkanogiannis A."/>
            <person name="Becerra Lopez-Lavalle L."/>
        </authorList>
    </citation>
    <scope>NUCLEOTIDE SEQUENCE [LARGE SCALE GENOMIC DNA]</scope>
</reference>
<dbReference type="Proteomes" id="UP001642487">
    <property type="component" value="Chromosome 10"/>
</dbReference>
<proteinExistence type="predicted"/>
<keyword evidence="4" id="KW-1185">Reference proteome</keyword>
<feature type="chain" id="PRO_5047239484" description="Glycine-rich protein" evidence="2">
    <location>
        <begin position="28"/>
        <end position="75"/>
    </location>
</feature>
<evidence type="ECO:0000313" key="3">
    <source>
        <dbReference type="EMBL" id="CAK9311201.1"/>
    </source>
</evidence>
<feature type="region of interest" description="Disordered" evidence="1">
    <location>
        <begin position="36"/>
        <end position="75"/>
    </location>
</feature>
<dbReference type="EMBL" id="OZ021744">
    <property type="protein sequence ID" value="CAK9311201.1"/>
    <property type="molecule type" value="Genomic_DNA"/>
</dbReference>
<name>A0ABP0XV06_9ROSI</name>
<evidence type="ECO:0000256" key="2">
    <source>
        <dbReference type="SAM" id="SignalP"/>
    </source>
</evidence>
<evidence type="ECO:0008006" key="5">
    <source>
        <dbReference type="Google" id="ProtNLM"/>
    </source>
</evidence>
<evidence type="ECO:0000313" key="4">
    <source>
        <dbReference type="Proteomes" id="UP001642487"/>
    </source>
</evidence>
<protein>
    <recommendedName>
        <fullName evidence="5">Glycine-rich protein</fullName>
    </recommendedName>
</protein>
<sequence length="75" mass="8214">MAFKKHFSIISAFVLGLLLLFATTVTANRHLLVSPNGRGFEGQEADDAPWENSHGGWGGGRLQNHTPQRKAKVKT</sequence>
<keyword evidence="2" id="KW-0732">Signal</keyword>
<evidence type="ECO:0000256" key="1">
    <source>
        <dbReference type="SAM" id="MobiDB-lite"/>
    </source>
</evidence>
<organism evidence="3 4">
    <name type="scientific">Citrullus colocynthis</name>
    <name type="common">colocynth</name>
    <dbReference type="NCBI Taxonomy" id="252529"/>
    <lineage>
        <taxon>Eukaryota</taxon>
        <taxon>Viridiplantae</taxon>
        <taxon>Streptophyta</taxon>
        <taxon>Embryophyta</taxon>
        <taxon>Tracheophyta</taxon>
        <taxon>Spermatophyta</taxon>
        <taxon>Magnoliopsida</taxon>
        <taxon>eudicotyledons</taxon>
        <taxon>Gunneridae</taxon>
        <taxon>Pentapetalae</taxon>
        <taxon>rosids</taxon>
        <taxon>fabids</taxon>
        <taxon>Cucurbitales</taxon>
        <taxon>Cucurbitaceae</taxon>
        <taxon>Benincaseae</taxon>
        <taxon>Citrullus</taxon>
    </lineage>
</organism>
<gene>
    <name evidence="3" type="ORF">CITCOLO1_LOCUS2851</name>
</gene>
<feature type="signal peptide" evidence="2">
    <location>
        <begin position="1"/>
        <end position="27"/>
    </location>
</feature>